<gene>
    <name evidence="1" type="ORF">ACI1P1_23280</name>
</gene>
<proteinExistence type="predicted"/>
<reference evidence="1" key="1">
    <citation type="submission" date="2024-12" db="EMBL/GenBank/DDBJ databases">
        <authorList>
            <person name="Wu N."/>
        </authorList>
    </citation>
    <scope>NUCLEOTIDE SEQUENCE</scope>
    <source>
        <strain evidence="1">P15</strain>
    </source>
</reference>
<accession>A0ACC7P3I2</accession>
<organism evidence="1 2">
    <name type="scientific">Paenibacillus mesotrionivorans</name>
    <dbReference type="NCBI Taxonomy" id="3160968"/>
    <lineage>
        <taxon>Bacteria</taxon>
        <taxon>Bacillati</taxon>
        <taxon>Bacillota</taxon>
        <taxon>Bacilli</taxon>
        <taxon>Bacillales</taxon>
        <taxon>Paenibacillaceae</taxon>
        <taxon>Paenibacillus</taxon>
    </lineage>
</organism>
<sequence length="695" mass="78615">MEKVTNGIWKMSFGEPEPHTPVRYRSAPAKEEALLKLDCPGKPPFVEDEVSIRATPRGILIELPLDGDEHIYGFGLQLHAVDHTGRKKVIRVNSDPVADTGDSHAPVPFYVSTKGYGVLVDTNRYAAFYCGTNLRKGESEHKKQEKKAIGTSEIELYGYQVSEGNRTVSVDIPSAQGIEVYFFEGPGLLEAVQRYNLFSGGGALPPMWGLGMWYRAYSAAKKEDVMRLARTFREDGMPVDVFGFEPGWQTKAYSCSFVWDEGRFPDHEAMLQELYGMDYRVNLWEHLFVHPSSPMYESLKPHSGDYEVWEGLVPDLSVEEASAIFARHHKEAFVDKGIAGFKLDECDSSDYVHSNWSFPDIAAFPSGMDGEQMHNQLGTLYQQTILAPYEEAGKRTLSQVRASGAMAAPMPFVLYSDLYNHKVFIRGVVNCGFSGLLWSPEVRQAESPEDLVRRIQTAVFSPMALLNCWRIPNPPWMQVDRDKNVAGEFLPNYEEIRDLCRTLFQVRMSLIPYLYTAYARYSEEGLPPFRALVMDYPEDPRTYGIDDAYMMGDSLLVAPVITGTTERQVYLPEGVWHCFWTRRTYEGGQTYTLAPGLEQIPVFVKDGTLLPLAKPLPFVGDDAMFQVELHAFGTGARECILYEDDGISYAYREGRHNWLKVEVDQENRVHVDRTGDFTGCRYQFSDAGNQQPAQE</sequence>
<evidence type="ECO:0000313" key="1">
    <source>
        <dbReference type="EMBL" id="MFM9331222.1"/>
    </source>
</evidence>
<name>A0ACC7P3I2_9BACL</name>
<evidence type="ECO:0000313" key="2">
    <source>
        <dbReference type="Proteomes" id="UP001631969"/>
    </source>
</evidence>
<dbReference type="EMBL" id="JBJURJ010000017">
    <property type="protein sequence ID" value="MFM9331222.1"/>
    <property type="molecule type" value="Genomic_DNA"/>
</dbReference>
<comment type="caution">
    <text evidence="1">The sequence shown here is derived from an EMBL/GenBank/DDBJ whole genome shotgun (WGS) entry which is preliminary data.</text>
</comment>
<protein>
    <submittedName>
        <fullName evidence="1">TIM-barrel domain-containing protein</fullName>
    </submittedName>
</protein>
<dbReference type="Proteomes" id="UP001631969">
    <property type="component" value="Unassembled WGS sequence"/>
</dbReference>
<keyword evidence="2" id="KW-1185">Reference proteome</keyword>